<dbReference type="EMBL" id="JYJG01000340">
    <property type="protein sequence ID" value="KJK42589.1"/>
    <property type="molecule type" value="Genomic_DNA"/>
</dbReference>
<dbReference type="Pfam" id="PF13845">
    <property type="entry name" value="Septum_form"/>
    <property type="match status" value="1"/>
</dbReference>
<dbReference type="PROSITE" id="PS51257">
    <property type="entry name" value="PROKAR_LIPOPROTEIN"/>
    <property type="match status" value="1"/>
</dbReference>
<reference evidence="3 4" key="1">
    <citation type="submission" date="2015-02" db="EMBL/GenBank/DDBJ databases">
        <authorList>
            <person name="Ju K.-S."/>
            <person name="Doroghazi J.R."/>
            <person name="Metcalf W."/>
        </authorList>
    </citation>
    <scope>NUCLEOTIDE SEQUENCE [LARGE SCALE GENOMIC DNA]</scope>
    <source>
        <strain evidence="3 4">NRRL B-16140</strain>
    </source>
</reference>
<feature type="domain" description="Septum formation-related" evidence="2">
    <location>
        <begin position="48"/>
        <end position="258"/>
    </location>
</feature>
<feature type="chain" id="PRO_5002441201" description="Septum formation-related domain-containing protein" evidence="1">
    <location>
        <begin position="22"/>
        <end position="280"/>
    </location>
</feature>
<organism evidence="3 4">
    <name type="scientific">Lentzea aerocolonigenes</name>
    <name type="common">Lechevalieria aerocolonigenes</name>
    <name type="synonym">Saccharothrix aerocolonigenes</name>
    <dbReference type="NCBI Taxonomy" id="68170"/>
    <lineage>
        <taxon>Bacteria</taxon>
        <taxon>Bacillati</taxon>
        <taxon>Actinomycetota</taxon>
        <taxon>Actinomycetes</taxon>
        <taxon>Pseudonocardiales</taxon>
        <taxon>Pseudonocardiaceae</taxon>
        <taxon>Lentzea</taxon>
    </lineage>
</organism>
<dbReference type="InterPro" id="IPR026004">
    <property type="entry name" value="Septum_form"/>
</dbReference>
<gene>
    <name evidence="3" type="ORF">UK23_36415</name>
</gene>
<protein>
    <recommendedName>
        <fullName evidence="2">Septum formation-related domain-containing protein</fullName>
    </recommendedName>
</protein>
<dbReference type="AlphaFoldDB" id="A0A0F0GGE0"/>
<accession>A0A0F0GGE0</accession>
<proteinExistence type="predicted"/>
<evidence type="ECO:0000313" key="4">
    <source>
        <dbReference type="Proteomes" id="UP000033393"/>
    </source>
</evidence>
<feature type="signal peptide" evidence="1">
    <location>
        <begin position="1"/>
        <end position="21"/>
    </location>
</feature>
<evidence type="ECO:0000256" key="1">
    <source>
        <dbReference type="SAM" id="SignalP"/>
    </source>
</evidence>
<dbReference type="Proteomes" id="UP000033393">
    <property type="component" value="Unassembled WGS sequence"/>
</dbReference>
<keyword evidence="4" id="KW-1185">Reference proteome</keyword>
<evidence type="ECO:0000259" key="2">
    <source>
        <dbReference type="Pfam" id="PF13845"/>
    </source>
</evidence>
<dbReference type="RefSeq" id="WP_045316312.1">
    <property type="nucleotide sequence ID" value="NZ_JYJG01000340.1"/>
</dbReference>
<dbReference type="PATRIC" id="fig|68170.10.peg.9435"/>
<dbReference type="OrthoDB" id="3381205at2"/>
<comment type="caution">
    <text evidence="3">The sequence shown here is derived from an EMBL/GenBank/DDBJ whole genome shotgun (WGS) entry which is preliminary data.</text>
</comment>
<keyword evidence="1" id="KW-0732">Signal</keyword>
<name>A0A0F0GGE0_LENAE</name>
<sequence>MNRVRLAVAIILSSVALSACAIHIGGQAIPGPMPSTAAADAPTLPKVGQCMNSSELKPVDCAASHDAEVMNVGEMTGLPSTYPDTQTLRKTALPPCYGAINDYLGSADAGATRLQVWAFWPNEASWKKGDRWRLCTVVELTPDGKALPRKGTLKAILKGSAFNTYQICLGGSPSKDPDVKPVACNGAHMAEAVPGGIVPLGKFSDPTPSKEQMSAIAKDKCTKAVQDYVGSDKRTDVFPAWRMPGSQGWSEGWTYAICYAEANRTFNGMLLGIRDNPLPN</sequence>
<evidence type="ECO:0000313" key="3">
    <source>
        <dbReference type="EMBL" id="KJK42589.1"/>
    </source>
</evidence>